<gene>
    <name evidence="2" type="ORF">D7322_15975</name>
</gene>
<reference evidence="2 3" key="1">
    <citation type="submission" date="2018-10" db="EMBL/GenBank/DDBJ databases">
        <title>Sphingobacterium sp. M05W1-28.</title>
        <authorList>
            <person name="Cai H."/>
        </authorList>
    </citation>
    <scope>NUCLEOTIDE SEQUENCE [LARGE SCALE GENOMIC DNA]</scope>
    <source>
        <strain evidence="2 3">M05W1-28</strain>
    </source>
</reference>
<dbReference type="EMBL" id="RBWS01000011">
    <property type="protein sequence ID" value="RKO70765.1"/>
    <property type="molecule type" value="Genomic_DNA"/>
</dbReference>
<dbReference type="AlphaFoldDB" id="A0A420VWZ1"/>
<comment type="caution">
    <text evidence="2">The sequence shown here is derived from an EMBL/GenBank/DDBJ whole genome shotgun (WGS) entry which is preliminary data.</text>
</comment>
<evidence type="ECO:0000313" key="2">
    <source>
        <dbReference type="EMBL" id="RKO70765.1"/>
    </source>
</evidence>
<dbReference type="InterPro" id="IPR001387">
    <property type="entry name" value="Cro/C1-type_HTH"/>
</dbReference>
<dbReference type="OrthoDB" id="881869at2"/>
<dbReference type="RefSeq" id="WP_121125285.1">
    <property type="nucleotide sequence ID" value="NZ_RBWS01000011.1"/>
</dbReference>
<keyword evidence="3" id="KW-1185">Reference proteome</keyword>
<name>A0A420VWZ1_9SPHI</name>
<feature type="domain" description="HTH cro/C1-type" evidence="1">
    <location>
        <begin position="7"/>
        <end position="25"/>
    </location>
</feature>
<dbReference type="Proteomes" id="UP000282423">
    <property type="component" value="Unassembled WGS sequence"/>
</dbReference>
<sequence>MLGRISSLDAAKKIAKAFSVTLDYLAGETSEVAFNRRIVESFQDIEKFTESENEHVFALLDACLAKSKTQAILK</sequence>
<proteinExistence type="predicted"/>
<protein>
    <submittedName>
        <fullName evidence="2">XRE family transcriptional regulator</fullName>
    </submittedName>
</protein>
<accession>A0A420VWZ1</accession>
<dbReference type="PROSITE" id="PS50943">
    <property type="entry name" value="HTH_CROC1"/>
    <property type="match status" value="1"/>
</dbReference>
<evidence type="ECO:0000313" key="3">
    <source>
        <dbReference type="Proteomes" id="UP000282423"/>
    </source>
</evidence>
<evidence type="ECO:0000259" key="1">
    <source>
        <dbReference type="PROSITE" id="PS50943"/>
    </source>
</evidence>
<organism evidence="2 3">
    <name type="scientific">Sphingobacterium puteale</name>
    <dbReference type="NCBI Taxonomy" id="2420510"/>
    <lineage>
        <taxon>Bacteria</taxon>
        <taxon>Pseudomonadati</taxon>
        <taxon>Bacteroidota</taxon>
        <taxon>Sphingobacteriia</taxon>
        <taxon>Sphingobacteriales</taxon>
        <taxon>Sphingobacteriaceae</taxon>
        <taxon>Sphingobacterium</taxon>
    </lineage>
</organism>